<dbReference type="Gene3D" id="3.30.1380.10">
    <property type="match status" value="1"/>
</dbReference>
<dbReference type="Pfam" id="PF13539">
    <property type="entry name" value="Peptidase_M15_4"/>
    <property type="match status" value="1"/>
</dbReference>
<reference evidence="3 4" key="1">
    <citation type="submission" date="2020-10" db="EMBL/GenBank/DDBJ databases">
        <title>The genome of sulfurovum sp.</title>
        <authorList>
            <person name="Xie S."/>
            <person name="Shao Z."/>
            <person name="Jiang L."/>
        </authorList>
    </citation>
    <scope>NUCLEOTIDE SEQUENCE [LARGE SCALE GENOMIC DNA]</scope>
    <source>
        <strain evidence="3 4">ST-419</strain>
    </source>
</reference>
<evidence type="ECO:0000259" key="2">
    <source>
        <dbReference type="Pfam" id="PF13539"/>
    </source>
</evidence>
<evidence type="ECO:0000313" key="4">
    <source>
        <dbReference type="Proteomes" id="UP000595074"/>
    </source>
</evidence>
<keyword evidence="4" id="KW-1185">Reference proteome</keyword>
<dbReference type="GO" id="GO:0008233">
    <property type="term" value="F:peptidase activity"/>
    <property type="evidence" value="ECO:0007669"/>
    <property type="project" value="InterPro"/>
</dbReference>
<dbReference type="InterPro" id="IPR039561">
    <property type="entry name" value="Peptidase_M15C"/>
</dbReference>
<dbReference type="Proteomes" id="UP000595074">
    <property type="component" value="Chromosome"/>
</dbReference>
<name>A0A7M1S2D8_9BACT</name>
<organism evidence="3 4">
    <name type="scientific">Sulfurovum indicum</name>
    <dbReference type="NCBI Taxonomy" id="2779528"/>
    <lineage>
        <taxon>Bacteria</taxon>
        <taxon>Pseudomonadati</taxon>
        <taxon>Campylobacterota</taxon>
        <taxon>Epsilonproteobacteria</taxon>
        <taxon>Campylobacterales</taxon>
        <taxon>Sulfurovaceae</taxon>
        <taxon>Sulfurovum</taxon>
    </lineage>
</organism>
<sequence length="211" mass="25070">MKYLLLMFLMSPMMLFAQYRSLVSPVSEKIRQRMVKGDSWREGCPVHYRDLRYLQMTYRDFKGKEHIGEMIVHKEVAVEVMEIFRQLYEAGYPVRRMRLVSDFGGSDWQSIEADNTSAFNCRKATGSRKWSKHAYGKAIDLNPIENPYISRNGHIAHKKSLQFWKRVHKNHTPADRAVLLKHDNAVKIFRSYGWKWGGEWHRVKDYQHFSK</sequence>
<evidence type="ECO:0000313" key="3">
    <source>
        <dbReference type="EMBL" id="QOR61538.1"/>
    </source>
</evidence>
<keyword evidence="1" id="KW-0732">Signal</keyword>
<evidence type="ECO:0000256" key="1">
    <source>
        <dbReference type="SAM" id="SignalP"/>
    </source>
</evidence>
<dbReference type="KEGG" id="sinu:IMZ28_08850"/>
<feature type="chain" id="PRO_5029646951" evidence="1">
    <location>
        <begin position="18"/>
        <end position="211"/>
    </location>
</feature>
<dbReference type="InterPro" id="IPR009045">
    <property type="entry name" value="Zn_M74/Hedgehog-like"/>
</dbReference>
<gene>
    <name evidence="3" type="ORF">IMZ28_08850</name>
</gene>
<dbReference type="RefSeq" id="WP_197548229.1">
    <property type="nucleotide sequence ID" value="NZ_CP063164.1"/>
</dbReference>
<protein>
    <submittedName>
        <fullName evidence="3">M15 family metallopeptidase</fullName>
    </submittedName>
</protein>
<accession>A0A7M1S2D8</accession>
<feature type="domain" description="Peptidase M15C" evidence="2">
    <location>
        <begin position="125"/>
        <end position="210"/>
    </location>
</feature>
<feature type="signal peptide" evidence="1">
    <location>
        <begin position="1"/>
        <end position="17"/>
    </location>
</feature>
<dbReference type="SUPFAM" id="SSF55166">
    <property type="entry name" value="Hedgehog/DD-peptidase"/>
    <property type="match status" value="1"/>
</dbReference>
<dbReference type="AlphaFoldDB" id="A0A7M1S2D8"/>
<proteinExistence type="predicted"/>
<dbReference type="EMBL" id="CP063164">
    <property type="protein sequence ID" value="QOR61538.1"/>
    <property type="molecule type" value="Genomic_DNA"/>
</dbReference>